<name>A0AAV4PSU8_CAEEX</name>
<keyword evidence="3" id="KW-1185">Reference proteome</keyword>
<gene>
    <name evidence="2" type="ORF">CEXT_489091</name>
</gene>
<comment type="caution">
    <text evidence="2">The sequence shown here is derived from an EMBL/GenBank/DDBJ whole genome shotgun (WGS) entry which is preliminary data.</text>
</comment>
<proteinExistence type="predicted"/>
<evidence type="ECO:0000313" key="3">
    <source>
        <dbReference type="Proteomes" id="UP001054945"/>
    </source>
</evidence>
<feature type="transmembrane region" description="Helical" evidence="1">
    <location>
        <begin position="45"/>
        <end position="64"/>
    </location>
</feature>
<keyword evidence="1" id="KW-1133">Transmembrane helix</keyword>
<dbReference type="Proteomes" id="UP001054945">
    <property type="component" value="Unassembled WGS sequence"/>
</dbReference>
<evidence type="ECO:0000313" key="2">
    <source>
        <dbReference type="EMBL" id="GIX98277.1"/>
    </source>
</evidence>
<keyword evidence="1" id="KW-0812">Transmembrane</keyword>
<keyword evidence="1" id="KW-0472">Membrane</keyword>
<accession>A0AAV4PSU8</accession>
<dbReference type="EMBL" id="BPLR01004883">
    <property type="protein sequence ID" value="GIX98277.1"/>
    <property type="molecule type" value="Genomic_DNA"/>
</dbReference>
<reference evidence="2 3" key="1">
    <citation type="submission" date="2021-06" db="EMBL/GenBank/DDBJ databases">
        <title>Caerostris extrusa draft genome.</title>
        <authorList>
            <person name="Kono N."/>
            <person name="Arakawa K."/>
        </authorList>
    </citation>
    <scope>NUCLEOTIDE SEQUENCE [LARGE SCALE GENOMIC DNA]</scope>
</reference>
<evidence type="ECO:0000256" key="1">
    <source>
        <dbReference type="SAM" id="Phobius"/>
    </source>
</evidence>
<protein>
    <submittedName>
        <fullName evidence="2">Uncharacterized protein</fullName>
    </submittedName>
</protein>
<sequence length="92" mass="10345">MRNLDGDVQPGTKLESSLSILHFPPRIFNQPTDTAMSTLETSYPLFSSCPVLPSFSVSIFILNSQRKNSMVIKRTSYLSELQNHQQGLLSKE</sequence>
<organism evidence="2 3">
    <name type="scientific">Caerostris extrusa</name>
    <name type="common">Bark spider</name>
    <name type="synonym">Caerostris bankana</name>
    <dbReference type="NCBI Taxonomy" id="172846"/>
    <lineage>
        <taxon>Eukaryota</taxon>
        <taxon>Metazoa</taxon>
        <taxon>Ecdysozoa</taxon>
        <taxon>Arthropoda</taxon>
        <taxon>Chelicerata</taxon>
        <taxon>Arachnida</taxon>
        <taxon>Araneae</taxon>
        <taxon>Araneomorphae</taxon>
        <taxon>Entelegynae</taxon>
        <taxon>Araneoidea</taxon>
        <taxon>Araneidae</taxon>
        <taxon>Caerostris</taxon>
    </lineage>
</organism>
<dbReference type="AlphaFoldDB" id="A0AAV4PSU8"/>